<reference evidence="2" key="1">
    <citation type="journal article" date="2014" name="Front. Microbiol.">
        <title>High frequency of phylogenetically diverse reductive dehalogenase-homologous genes in deep subseafloor sedimentary metagenomes.</title>
        <authorList>
            <person name="Kawai M."/>
            <person name="Futagami T."/>
            <person name="Toyoda A."/>
            <person name="Takaki Y."/>
            <person name="Nishi S."/>
            <person name="Hori S."/>
            <person name="Arai W."/>
            <person name="Tsubouchi T."/>
            <person name="Morono Y."/>
            <person name="Uchiyama I."/>
            <person name="Ito T."/>
            <person name="Fujiyama A."/>
            <person name="Inagaki F."/>
            <person name="Takami H."/>
        </authorList>
    </citation>
    <scope>NUCLEOTIDE SEQUENCE</scope>
    <source>
        <strain evidence="2">Expedition CK06-06</strain>
    </source>
</reference>
<dbReference type="EMBL" id="BARW01009357">
    <property type="protein sequence ID" value="GAI79468.1"/>
    <property type="molecule type" value="Genomic_DNA"/>
</dbReference>
<accession>X1RFT6</accession>
<dbReference type="Gene3D" id="1.10.287.1490">
    <property type="match status" value="1"/>
</dbReference>
<organism evidence="2">
    <name type="scientific">marine sediment metagenome</name>
    <dbReference type="NCBI Taxonomy" id="412755"/>
    <lineage>
        <taxon>unclassified sequences</taxon>
        <taxon>metagenomes</taxon>
        <taxon>ecological metagenomes</taxon>
    </lineage>
</organism>
<sequence>DKGKTLLNLLTEYGGLSQANQALNLKISALEKEVYGLEEKAALKGKIQADVDSLKAEKASLETHVAELHAQKDQLSKVKGEVSSLSKKQTELESEIAELESYKAGVTEKIKLLEETTGGLEKRKAEYDEVTARLSEVEERLTRENKRLRIFGSFLGIVKSSAIEKLDEFAQNLPYFIDDVKAGNHSPKLIRNMLIQELTGGTLQVLKCTQCGVMFVVNKKPVVTKNGYCPLCGSDYYVKVDKEALDILKEDLVELKKFQTIFIQPELINPGKIN</sequence>
<feature type="coiled-coil region" evidence="1">
    <location>
        <begin position="13"/>
        <end position="147"/>
    </location>
</feature>
<name>X1RFT6_9ZZZZ</name>
<evidence type="ECO:0000313" key="2">
    <source>
        <dbReference type="EMBL" id="GAI79468.1"/>
    </source>
</evidence>
<dbReference type="AlphaFoldDB" id="X1RFT6"/>
<protein>
    <submittedName>
        <fullName evidence="2">Uncharacterized protein</fullName>
    </submittedName>
</protein>
<keyword evidence="1" id="KW-0175">Coiled coil</keyword>
<gene>
    <name evidence="2" type="ORF">S12H4_18849</name>
</gene>
<comment type="caution">
    <text evidence="2">The sequence shown here is derived from an EMBL/GenBank/DDBJ whole genome shotgun (WGS) entry which is preliminary data.</text>
</comment>
<evidence type="ECO:0000256" key="1">
    <source>
        <dbReference type="SAM" id="Coils"/>
    </source>
</evidence>
<feature type="non-terminal residue" evidence="2">
    <location>
        <position position="1"/>
    </location>
</feature>
<proteinExistence type="predicted"/>